<name>A0ABP8QIN1_9GAMM</name>
<dbReference type="Pfam" id="PF00072">
    <property type="entry name" value="Response_reg"/>
    <property type="match status" value="1"/>
</dbReference>
<feature type="modified residue" description="4-aspartylphosphate" evidence="1">
    <location>
        <position position="70"/>
    </location>
</feature>
<dbReference type="RefSeq" id="WP_345014062.1">
    <property type="nucleotide sequence ID" value="NZ_BAABFC010000020.1"/>
</dbReference>
<gene>
    <name evidence="3" type="ORF">GCM10023095_27260</name>
</gene>
<evidence type="ECO:0000259" key="2">
    <source>
        <dbReference type="PROSITE" id="PS50110"/>
    </source>
</evidence>
<dbReference type="SUPFAM" id="SSF48452">
    <property type="entry name" value="TPR-like"/>
    <property type="match status" value="1"/>
</dbReference>
<dbReference type="InterPro" id="IPR001789">
    <property type="entry name" value="Sig_transdc_resp-reg_receiver"/>
</dbReference>
<evidence type="ECO:0000313" key="3">
    <source>
        <dbReference type="EMBL" id="GAA4502515.1"/>
    </source>
</evidence>
<sequence>MVESHLPSVLLGLDAARGVLLVESCPQQAQHLRSELAQLGIPPIRLDWAADAETAWRLCREHAYQLLLCDDTLGAEQADGGQLLAALQREGWLATDCVVLMMTDDATLSRMRRLVALAPDGYLLKPVQTAIVCHRWPGWLARRQQLAPILTLLQCGLLSAAAGQVADVLAQSPEDAPGLALLQARIWMAQRQFDRAHNALLDLKGGPEGKRAQLALAELAMRRRYYALADSWLAALESDPLFCAMALTLGAENALRMHQFSRARQKLQQAISLAPGSVEPHWLLACVELADGTLLAAQQALQEGLRQDRPGLSWAGQLMPLLAAVQLDRLGQGEPAAVAALLQQFQQLCGLWQQQVGQVAYRPMALLLLGRRHCLLGAPQQGALCLTQYQRVCQRQQGQRPLLEQMELVKLLRLLGDPEAEVQLGQLNRQLADATDRVEHLAWRLYLARWCALPPLVRACDAQEPCDSVSLALASNEVSNEA</sequence>
<protein>
    <recommendedName>
        <fullName evidence="2">Response regulatory domain-containing protein</fullName>
    </recommendedName>
</protein>
<feature type="domain" description="Response regulatory" evidence="2">
    <location>
        <begin position="18"/>
        <end position="140"/>
    </location>
</feature>
<evidence type="ECO:0000313" key="4">
    <source>
        <dbReference type="Proteomes" id="UP001501321"/>
    </source>
</evidence>
<dbReference type="InterPro" id="IPR011006">
    <property type="entry name" value="CheY-like_superfamily"/>
</dbReference>
<proteinExistence type="predicted"/>
<dbReference type="PROSITE" id="PS50110">
    <property type="entry name" value="RESPONSE_REGULATORY"/>
    <property type="match status" value="1"/>
</dbReference>
<comment type="caution">
    <text evidence="3">The sequence shown here is derived from an EMBL/GenBank/DDBJ whole genome shotgun (WGS) entry which is preliminary data.</text>
</comment>
<dbReference type="Proteomes" id="UP001501321">
    <property type="component" value="Unassembled WGS sequence"/>
</dbReference>
<reference evidence="4" key="1">
    <citation type="journal article" date="2019" name="Int. J. Syst. Evol. Microbiol.">
        <title>The Global Catalogue of Microorganisms (GCM) 10K type strain sequencing project: providing services to taxonomists for standard genome sequencing and annotation.</title>
        <authorList>
            <consortium name="The Broad Institute Genomics Platform"/>
            <consortium name="The Broad Institute Genome Sequencing Center for Infectious Disease"/>
            <person name="Wu L."/>
            <person name="Ma J."/>
        </authorList>
    </citation>
    <scope>NUCLEOTIDE SEQUENCE [LARGE SCALE GENOMIC DNA]</scope>
    <source>
        <strain evidence="4">JCM 32226</strain>
    </source>
</reference>
<dbReference type="SMART" id="SM00448">
    <property type="entry name" value="REC"/>
    <property type="match status" value="1"/>
</dbReference>
<accession>A0ABP8QIN1</accession>
<dbReference type="EMBL" id="BAABFC010000020">
    <property type="protein sequence ID" value="GAA4502515.1"/>
    <property type="molecule type" value="Genomic_DNA"/>
</dbReference>
<dbReference type="Gene3D" id="3.40.50.2300">
    <property type="match status" value="1"/>
</dbReference>
<dbReference type="InterPro" id="IPR011990">
    <property type="entry name" value="TPR-like_helical_dom_sf"/>
</dbReference>
<keyword evidence="1" id="KW-0597">Phosphoprotein</keyword>
<keyword evidence="4" id="KW-1185">Reference proteome</keyword>
<evidence type="ECO:0000256" key="1">
    <source>
        <dbReference type="PROSITE-ProRule" id="PRU00169"/>
    </source>
</evidence>
<organism evidence="3 4">
    <name type="scientific">Pseudaeromonas paramecii</name>
    <dbReference type="NCBI Taxonomy" id="2138166"/>
    <lineage>
        <taxon>Bacteria</taxon>
        <taxon>Pseudomonadati</taxon>
        <taxon>Pseudomonadota</taxon>
        <taxon>Gammaproteobacteria</taxon>
        <taxon>Aeromonadales</taxon>
        <taxon>Aeromonadaceae</taxon>
        <taxon>Pseudaeromonas</taxon>
    </lineage>
</organism>
<dbReference type="Gene3D" id="1.25.40.10">
    <property type="entry name" value="Tetratricopeptide repeat domain"/>
    <property type="match status" value="1"/>
</dbReference>
<dbReference type="SUPFAM" id="SSF52172">
    <property type="entry name" value="CheY-like"/>
    <property type="match status" value="1"/>
</dbReference>